<evidence type="ECO:0000256" key="9">
    <source>
        <dbReference type="SAM" id="MobiDB-lite"/>
    </source>
</evidence>
<keyword evidence="7" id="KW-0833">Ubl conjugation pathway</keyword>
<proteinExistence type="predicted"/>
<reference evidence="11 13" key="1">
    <citation type="journal article" date="2019" name="PLoS Negl. Trop. Dis.">
        <title>Whole genome sequencing of Entamoeba nuttalli reveals mammalian host-related molecular signatures and a novel octapeptide-repeat surface protein.</title>
        <authorList>
            <person name="Tanaka M."/>
            <person name="Makiuchi T."/>
            <person name="Komiyama T."/>
            <person name="Shiina T."/>
            <person name="Osaki K."/>
            <person name="Tachibana H."/>
        </authorList>
    </citation>
    <scope>NUCLEOTIDE SEQUENCE [LARGE SCALE GENOMIC DNA]</scope>
    <source>
        <strain evidence="11 13">P19-061405</strain>
    </source>
</reference>
<reference evidence="11" key="2">
    <citation type="submission" date="2024-08" db="EMBL/GenBank/DDBJ databases">
        <title>Draft genome assembly of Entamoeba nuttalli using a combination of long-read and short-read sequencing data.</title>
        <authorList>
            <person name="Tanaka M."/>
            <person name="Tachibana H."/>
        </authorList>
    </citation>
    <scope>NUCLEOTIDE SEQUENCE</scope>
    <source>
        <strain evidence="11">P19-061405</strain>
    </source>
</reference>
<feature type="region of interest" description="Disordered" evidence="9">
    <location>
        <begin position="195"/>
        <end position="217"/>
    </location>
</feature>
<dbReference type="InterPro" id="IPR045103">
    <property type="entry name" value="RNF5/RNF185-like"/>
</dbReference>
<dbReference type="InterPro" id="IPR002478">
    <property type="entry name" value="PUA"/>
</dbReference>
<evidence type="ECO:0000256" key="2">
    <source>
        <dbReference type="ARBA" id="ARBA00004906"/>
    </source>
</evidence>
<evidence type="ECO:0000256" key="6">
    <source>
        <dbReference type="ARBA" id="ARBA00022771"/>
    </source>
</evidence>
<sequence>MRPLTDEETKSFFEKLAKYIGRNIRFLIDNENEEYCFRLQKDRVYYVRLSIAEQATTIGRENLLSLGTCFGKFTKTGKFKLHITALPYLAQYCSCKIWVKPEAETSFLYGNHLVKNGISKITDNMARNIGCVMFNENDIAIGFGTTACSSVEYSRLSATGIVCYNQGDLGEYLREEDTMMNSNNSISIIEEKEEIQDNQKEIQEEKEEKTKGVEKSTKETEQNQFECLICLETAQNAVVTQCGHMFCWKRLRE</sequence>
<dbReference type="CDD" id="cd21146">
    <property type="entry name" value="Nip7_N_euk"/>
    <property type="match status" value="1"/>
</dbReference>
<keyword evidence="4" id="KW-0808">Transferase</keyword>
<dbReference type="InterPro" id="IPR055359">
    <property type="entry name" value="Nip7_N_euk"/>
</dbReference>
<evidence type="ECO:0000313" key="13">
    <source>
        <dbReference type="Proteomes" id="UP001628156"/>
    </source>
</evidence>
<evidence type="ECO:0000313" key="12">
    <source>
        <dbReference type="EMBL" id="GAB1228113.1"/>
    </source>
</evidence>
<dbReference type="Gene3D" id="3.30.40.10">
    <property type="entry name" value="Zinc/RING finger domain, C3HC4 (zinc finger)"/>
    <property type="match status" value="1"/>
</dbReference>
<evidence type="ECO:0000256" key="4">
    <source>
        <dbReference type="ARBA" id="ARBA00022679"/>
    </source>
</evidence>
<evidence type="ECO:0000256" key="8">
    <source>
        <dbReference type="ARBA" id="ARBA00022833"/>
    </source>
</evidence>
<name>A0ABQ0DMV9_9EUKA</name>
<dbReference type="PANTHER" id="PTHR12313">
    <property type="entry name" value="E3 UBIQUITIN-PROTEIN LIGASE RNF5-RELATED"/>
    <property type="match status" value="1"/>
</dbReference>
<dbReference type="SUPFAM" id="SSF88802">
    <property type="entry name" value="Pre-PUA domain"/>
    <property type="match status" value="1"/>
</dbReference>
<evidence type="ECO:0000256" key="7">
    <source>
        <dbReference type="ARBA" id="ARBA00022786"/>
    </source>
</evidence>
<dbReference type="InterPro" id="IPR013083">
    <property type="entry name" value="Znf_RING/FYVE/PHD"/>
</dbReference>
<comment type="pathway">
    <text evidence="2">Protein modification; protein ubiquitination.</text>
</comment>
<dbReference type="Gene3D" id="2.30.130.10">
    <property type="entry name" value="PUA domain"/>
    <property type="match status" value="1"/>
</dbReference>
<dbReference type="InterPro" id="IPR015947">
    <property type="entry name" value="PUA-like_sf"/>
</dbReference>
<organism evidence="11 13">
    <name type="scientific">Entamoeba nuttalli</name>
    <dbReference type="NCBI Taxonomy" id="412467"/>
    <lineage>
        <taxon>Eukaryota</taxon>
        <taxon>Amoebozoa</taxon>
        <taxon>Evosea</taxon>
        <taxon>Archamoebae</taxon>
        <taxon>Mastigamoebida</taxon>
        <taxon>Entamoebidae</taxon>
        <taxon>Entamoeba</taxon>
    </lineage>
</organism>
<evidence type="ECO:0000256" key="5">
    <source>
        <dbReference type="ARBA" id="ARBA00022723"/>
    </source>
</evidence>
<dbReference type="InterPro" id="IPR005155">
    <property type="entry name" value="UPF0113_PUA"/>
</dbReference>
<dbReference type="SMART" id="SM00359">
    <property type="entry name" value="PUA"/>
    <property type="match status" value="1"/>
</dbReference>
<dbReference type="Proteomes" id="UP001628156">
    <property type="component" value="Unassembled WGS sequence"/>
</dbReference>
<dbReference type="InterPro" id="IPR027370">
    <property type="entry name" value="Znf-RING_euk"/>
</dbReference>
<dbReference type="EC" id="2.3.2.27" evidence="3"/>
<gene>
    <name evidence="11" type="ORF">ENUP19_0172G0043</name>
    <name evidence="12" type="ORF">ENUP19_0374G0029</name>
</gene>
<dbReference type="Pfam" id="PF13445">
    <property type="entry name" value="zf-RING_UBOX"/>
    <property type="match status" value="1"/>
</dbReference>
<keyword evidence="5" id="KW-0479">Metal-binding</keyword>
<dbReference type="InterPro" id="IPR040598">
    <property type="entry name" value="NIP7_N"/>
</dbReference>
<dbReference type="EMBL" id="BAAFRS010000374">
    <property type="protein sequence ID" value="GAB1228113.1"/>
    <property type="molecule type" value="Genomic_DNA"/>
</dbReference>
<accession>A0ABQ0DMV9</accession>
<evidence type="ECO:0000313" key="11">
    <source>
        <dbReference type="EMBL" id="GAB1224088.1"/>
    </source>
</evidence>
<protein>
    <recommendedName>
        <fullName evidence="3">RING-type E3 ubiquitin transferase</fullName>
        <ecNumber evidence="3">2.3.2.27</ecNumber>
    </recommendedName>
</protein>
<dbReference type="EMBL" id="BAAFRS010000172">
    <property type="protein sequence ID" value="GAB1224088.1"/>
    <property type="molecule type" value="Genomic_DNA"/>
</dbReference>
<keyword evidence="6" id="KW-0863">Zinc-finger</keyword>
<dbReference type="Gene3D" id="3.10.450.220">
    <property type="match status" value="1"/>
</dbReference>
<dbReference type="Pfam" id="PF17833">
    <property type="entry name" value="pre-PUA_NIP7"/>
    <property type="match status" value="1"/>
</dbReference>
<dbReference type="SUPFAM" id="SSF88697">
    <property type="entry name" value="PUA domain-like"/>
    <property type="match status" value="1"/>
</dbReference>
<dbReference type="InterPro" id="IPR036974">
    <property type="entry name" value="PUA_sf"/>
</dbReference>
<keyword evidence="13" id="KW-1185">Reference proteome</keyword>
<evidence type="ECO:0000256" key="3">
    <source>
        <dbReference type="ARBA" id="ARBA00012483"/>
    </source>
</evidence>
<comment type="caution">
    <text evidence="11">The sequence shown here is derived from an EMBL/GenBank/DDBJ whole genome shotgun (WGS) entry which is preliminary data.</text>
</comment>
<dbReference type="Pfam" id="PF03657">
    <property type="entry name" value="UPF0113"/>
    <property type="match status" value="1"/>
</dbReference>
<evidence type="ECO:0000256" key="1">
    <source>
        <dbReference type="ARBA" id="ARBA00000900"/>
    </source>
</evidence>
<dbReference type="PROSITE" id="PS50890">
    <property type="entry name" value="PUA"/>
    <property type="match status" value="1"/>
</dbReference>
<comment type="catalytic activity">
    <reaction evidence="1">
        <text>S-ubiquitinyl-[E2 ubiquitin-conjugating enzyme]-L-cysteine + [acceptor protein]-L-lysine = [E2 ubiquitin-conjugating enzyme]-L-cysteine + N(6)-ubiquitinyl-[acceptor protein]-L-lysine.</text>
        <dbReference type="EC" id="2.3.2.27"/>
    </reaction>
</comment>
<dbReference type="CDD" id="cd21151">
    <property type="entry name" value="PUA_Nip7-like"/>
    <property type="match status" value="1"/>
</dbReference>
<dbReference type="SUPFAM" id="SSF57850">
    <property type="entry name" value="RING/U-box"/>
    <property type="match status" value="1"/>
</dbReference>
<evidence type="ECO:0000259" key="10">
    <source>
        <dbReference type="SMART" id="SM00359"/>
    </source>
</evidence>
<feature type="domain" description="PUA" evidence="10">
    <location>
        <begin position="95"/>
        <end position="170"/>
    </location>
</feature>
<keyword evidence="8" id="KW-0862">Zinc</keyword>